<feature type="transmembrane region" description="Helical" evidence="8">
    <location>
        <begin position="418"/>
        <end position="438"/>
    </location>
</feature>
<evidence type="ECO:0000259" key="9">
    <source>
        <dbReference type="PROSITE" id="PS50928"/>
    </source>
</evidence>
<evidence type="ECO:0000256" key="6">
    <source>
        <dbReference type="ARBA" id="ARBA00022989"/>
    </source>
</evidence>
<dbReference type="SUPFAM" id="SSF161098">
    <property type="entry name" value="MetI-like"/>
    <property type="match status" value="2"/>
</dbReference>
<dbReference type="GeneID" id="303297337"/>
<comment type="subcellular location">
    <subcellularLocation>
        <location evidence="1">Cell inner membrane</location>
        <topology evidence="1">Multi-pass membrane protein</topology>
    </subcellularLocation>
    <subcellularLocation>
        <location evidence="8">Cell membrane</location>
        <topology evidence="8">Multi-pass membrane protein</topology>
    </subcellularLocation>
</comment>
<protein>
    <submittedName>
        <fullName evidence="10">ABC transporter permease</fullName>
    </submittedName>
</protein>
<feature type="transmembrane region" description="Helical" evidence="8">
    <location>
        <begin position="476"/>
        <end position="497"/>
    </location>
</feature>
<evidence type="ECO:0000256" key="1">
    <source>
        <dbReference type="ARBA" id="ARBA00004429"/>
    </source>
</evidence>
<organism evidence="10 11">
    <name type="scientific">Brachybacterium tyrofermentans</name>
    <dbReference type="NCBI Taxonomy" id="47848"/>
    <lineage>
        <taxon>Bacteria</taxon>
        <taxon>Bacillati</taxon>
        <taxon>Actinomycetota</taxon>
        <taxon>Actinomycetes</taxon>
        <taxon>Micrococcales</taxon>
        <taxon>Dermabacteraceae</taxon>
        <taxon>Brachybacterium</taxon>
    </lineage>
</organism>
<evidence type="ECO:0000256" key="3">
    <source>
        <dbReference type="ARBA" id="ARBA00022475"/>
    </source>
</evidence>
<accession>A0ABW0FK49</accession>
<keyword evidence="11" id="KW-1185">Reference proteome</keyword>
<reference evidence="11" key="1">
    <citation type="journal article" date="2019" name="Int. J. Syst. Evol. Microbiol.">
        <title>The Global Catalogue of Microorganisms (GCM) 10K type strain sequencing project: providing services to taxonomists for standard genome sequencing and annotation.</title>
        <authorList>
            <consortium name="The Broad Institute Genomics Platform"/>
            <consortium name="The Broad Institute Genome Sequencing Center for Infectious Disease"/>
            <person name="Wu L."/>
            <person name="Ma J."/>
        </authorList>
    </citation>
    <scope>NUCLEOTIDE SEQUENCE [LARGE SCALE GENOMIC DNA]</scope>
    <source>
        <strain evidence="11">CGMCC 1.16455</strain>
    </source>
</reference>
<feature type="domain" description="ABC transmembrane type-1" evidence="9">
    <location>
        <begin position="353"/>
        <end position="553"/>
    </location>
</feature>
<feature type="transmembrane region" description="Helical" evidence="8">
    <location>
        <begin position="138"/>
        <end position="161"/>
    </location>
</feature>
<sequence length="578" mass="62882">MIRSPFVIVTGAIVGWFIVAFLIWPNANLLVQTFVPDGEPTLRAVEKLASSERAMTSLGNSFLLAFVLSVTVNVVGIFVVLVTRYYDIRGGRILWLGYATTLIYGGIVLAAGYKFVYGADGIITGFLLRLFPEMDPDWFSGFFAVVVVMTLATTTNHLLFVSSALSKVDHQTIEAARSMGASEWTILRRVVLPMLKPVLFAVTILTFLGGLGALSAPQVLGGRDFQTITPIILTFAATPSSRDIAALLALVLGIATVLLLIVLTRIEKGGTYFSIAKVSSQLVKQKIRNPVLNVAVHVVAYALFAAYLLPVILIVLYSFQDSRAIESGQFRFSTMSLDNYARVLGESASLRPFVISIVYAGLASLISVLGLLFVARIIAKHRNAITLAAEYLLHIPWILPTTLIALGLIISYDHPSPLVGGRVLTGTTVILLIAYVIGKIPFTLRLLKAAFSVINDNLEEAASLMGARTLYVFRRILLPAVLPTVLAIGALNFNSLLDDYDTSVFLAHPLFQPLGLVIKASTEGDANLDARANTFVYTVLLMIITGATMYLVYGRGARDRGGRRARARRQRDRVGAER</sequence>
<evidence type="ECO:0000256" key="7">
    <source>
        <dbReference type="ARBA" id="ARBA00023136"/>
    </source>
</evidence>
<keyword evidence="4" id="KW-0997">Cell inner membrane</keyword>
<evidence type="ECO:0000313" key="11">
    <source>
        <dbReference type="Proteomes" id="UP001595937"/>
    </source>
</evidence>
<keyword evidence="3" id="KW-1003">Cell membrane</keyword>
<keyword evidence="6 8" id="KW-1133">Transmembrane helix</keyword>
<feature type="transmembrane region" description="Helical" evidence="8">
    <location>
        <begin position="62"/>
        <end position="83"/>
    </location>
</feature>
<dbReference type="InterPro" id="IPR000515">
    <property type="entry name" value="MetI-like"/>
</dbReference>
<dbReference type="PANTHER" id="PTHR43357:SF4">
    <property type="entry name" value="INNER MEMBRANE ABC TRANSPORTER PERMEASE PROTEIN YDCV"/>
    <property type="match status" value="1"/>
</dbReference>
<feature type="transmembrane region" description="Helical" evidence="8">
    <location>
        <begin position="353"/>
        <end position="379"/>
    </location>
</feature>
<feature type="transmembrane region" description="Helical" evidence="8">
    <location>
        <begin position="535"/>
        <end position="553"/>
    </location>
</feature>
<dbReference type="InterPro" id="IPR035906">
    <property type="entry name" value="MetI-like_sf"/>
</dbReference>
<evidence type="ECO:0000256" key="2">
    <source>
        <dbReference type="ARBA" id="ARBA00022448"/>
    </source>
</evidence>
<feature type="transmembrane region" description="Helical" evidence="8">
    <location>
        <begin position="7"/>
        <end position="24"/>
    </location>
</feature>
<keyword evidence="5 8" id="KW-0812">Transmembrane</keyword>
<comment type="caution">
    <text evidence="10">The sequence shown here is derived from an EMBL/GenBank/DDBJ whole genome shotgun (WGS) entry which is preliminary data.</text>
</comment>
<feature type="transmembrane region" description="Helical" evidence="8">
    <location>
        <begin position="294"/>
        <end position="319"/>
    </location>
</feature>
<dbReference type="Gene3D" id="1.10.3720.10">
    <property type="entry name" value="MetI-like"/>
    <property type="match status" value="2"/>
</dbReference>
<feature type="transmembrane region" description="Helical" evidence="8">
    <location>
        <begin position="244"/>
        <end position="263"/>
    </location>
</feature>
<feature type="domain" description="ABC transmembrane type-1" evidence="9">
    <location>
        <begin position="58"/>
        <end position="263"/>
    </location>
</feature>
<feature type="transmembrane region" description="Helical" evidence="8">
    <location>
        <begin position="391"/>
        <end position="412"/>
    </location>
</feature>
<proteinExistence type="inferred from homology"/>
<dbReference type="Proteomes" id="UP001595937">
    <property type="component" value="Unassembled WGS sequence"/>
</dbReference>
<evidence type="ECO:0000256" key="8">
    <source>
        <dbReference type="RuleBase" id="RU363032"/>
    </source>
</evidence>
<gene>
    <name evidence="10" type="ORF">ACFPK8_15820</name>
</gene>
<dbReference type="RefSeq" id="WP_226850130.1">
    <property type="nucleotide sequence ID" value="NZ_BAAAIR010000037.1"/>
</dbReference>
<dbReference type="CDD" id="cd06261">
    <property type="entry name" value="TM_PBP2"/>
    <property type="match status" value="2"/>
</dbReference>
<evidence type="ECO:0000256" key="5">
    <source>
        <dbReference type="ARBA" id="ARBA00022692"/>
    </source>
</evidence>
<dbReference type="PANTHER" id="PTHR43357">
    <property type="entry name" value="INNER MEMBRANE ABC TRANSPORTER PERMEASE PROTEIN YDCV"/>
    <property type="match status" value="1"/>
</dbReference>
<evidence type="ECO:0000313" key="10">
    <source>
        <dbReference type="EMBL" id="MFC5298980.1"/>
    </source>
</evidence>
<dbReference type="Pfam" id="PF00528">
    <property type="entry name" value="BPD_transp_1"/>
    <property type="match status" value="2"/>
</dbReference>
<keyword evidence="2 8" id="KW-0813">Transport</keyword>
<feature type="transmembrane region" description="Helical" evidence="8">
    <location>
        <begin position="95"/>
        <end position="118"/>
    </location>
</feature>
<name>A0ABW0FK49_9MICO</name>
<keyword evidence="7 8" id="KW-0472">Membrane</keyword>
<feature type="transmembrane region" description="Helical" evidence="8">
    <location>
        <begin position="198"/>
        <end position="216"/>
    </location>
</feature>
<dbReference type="PROSITE" id="PS50928">
    <property type="entry name" value="ABC_TM1"/>
    <property type="match status" value="2"/>
</dbReference>
<dbReference type="EMBL" id="JBHSLN010000085">
    <property type="protein sequence ID" value="MFC5298980.1"/>
    <property type="molecule type" value="Genomic_DNA"/>
</dbReference>
<comment type="similarity">
    <text evidence="8">Belongs to the binding-protein-dependent transport system permease family.</text>
</comment>
<evidence type="ECO:0000256" key="4">
    <source>
        <dbReference type="ARBA" id="ARBA00022519"/>
    </source>
</evidence>